<dbReference type="Proteomes" id="UP001492380">
    <property type="component" value="Unassembled WGS sequence"/>
</dbReference>
<dbReference type="InterPro" id="IPR010730">
    <property type="entry name" value="HET"/>
</dbReference>
<keyword evidence="4" id="KW-1185">Reference proteome</keyword>
<reference evidence="3 4" key="1">
    <citation type="submission" date="2024-04" db="EMBL/GenBank/DDBJ databases">
        <title>Phyllosticta paracitricarpa is synonymous to the EU quarantine fungus P. citricarpa based on phylogenomic analyses.</title>
        <authorList>
            <consortium name="Lawrence Berkeley National Laboratory"/>
            <person name="Van Ingen-Buijs V.A."/>
            <person name="Van Westerhoven A.C."/>
            <person name="Haridas S."/>
            <person name="Skiadas P."/>
            <person name="Martin F."/>
            <person name="Groenewald J.Z."/>
            <person name="Crous P.W."/>
            <person name="Seidl M.F."/>
        </authorList>
    </citation>
    <scope>NUCLEOTIDE SEQUENCE [LARGE SCALE GENOMIC DNA]</scope>
    <source>
        <strain evidence="3 4">CBS 123374</strain>
    </source>
</reference>
<name>A0ABR1YLI6_9PEZI</name>
<dbReference type="PANTHER" id="PTHR24148">
    <property type="entry name" value="ANKYRIN REPEAT DOMAIN-CONTAINING PROTEIN 39 HOMOLOG-RELATED"/>
    <property type="match status" value="1"/>
</dbReference>
<dbReference type="PANTHER" id="PTHR24148:SF64">
    <property type="entry name" value="HETEROKARYON INCOMPATIBILITY DOMAIN-CONTAINING PROTEIN"/>
    <property type="match status" value="1"/>
</dbReference>
<evidence type="ECO:0000313" key="4">
    <source>
        <dbReference type="Proteomes" id="UP001492380"/>
    </source>
</evidence>
<keyword evidence="1" id="KW-0812">Transmembrane</keyword>
<gene>
    <name evidence="3" type="ORF">HDK90DRAFT_486353</name>
</gene>
<proteinExistence type="predicted"/>
<evidence type="ECO:0000259" key="2">
    <source>
        <dbReference type="Pfam" id="PF06985"/>
    </source>
</evidence>
<dbReference type="InterPro" id="IPR052895">
    <property type="entry name" value="HetReg/Transcr_Mod"/>
</dbReference>
<dbReference type="Pfam" id="PF26639">
    <property type="entry name" value="Het-6_barrel"/>
    <property type="match status" value="1"/>
</dbReference>
<accession>A0ABR1YLI6</accession>
<dbReference type="Pfam" id="PF06985">
    <property type="entry name" value="HET"/>
    <property type="match status" value="1"/>
</dbReference>
<protein>
    <submittedName>
        <fullName evidence="3">Heterokaryon incompatibility protein-domain-containing protein</fullName>
    </submittedName>
</protein>
<feature type="transmembrane region" description="Helical" evidence="1">
    <location>
        <begin position="430"/>
        <end position="452"/>
    </location>
</feature>
<evidence type="ECO:0000256" key="1">
    <source>
        <dbReference type="SAM" id="Phobius"/>
    </source>
</evidence>
<feature type="transmembrane region" description="Helical" evidence="1">
    <location>
        <begin position="458"/>
        <end position="479"/>
    </location>
</feature>
<keyword evidence="1" id="KW-1133">Transmembrane helix</keyword>
<evidence type="ECO:0000313" key="3">
    <source>
        <dbReference type="EMBL" id="KAK8233315.1"/>
    </source>
</evidence>
<dbReference type="EMBL" id="JBBWRZ010000006">
    <property type="protein sequence ID" value="KAK8233315.1"/>
    <property type="molecule type" value="Genomic_DNA"/>
</dbReference>
<sequence length="853" mass="97005">MARYLHSPFFGKIIPERPTHISDGDLIVDFGHVHRTGEESTEALLDANSTTQHHDPAPVQAPNPAELYQSLPLGPSRAIRLLELKAAPRNSVFGRINDAPVEGHLSVVSLADSPRFTALSYVWGDFSSNESEFNILLNDGYRLKITPNCHAALTSIRKHFGATMIWVDAICMNQDDEEEKKKQIPLMEEIYTWAECTYVWLGSGSVESDNAMRWLIENSKRCLVDEVVWAFRSKRGKLKLAWALARAIFMSAYFRPIRWVSLYGKVQFDAWKHYSLDLLITKLRKRLGLSLGYNPLEIDDLFGQAWFKRVWTFQEFLLSTNLIFLYGDHSINGSKLMGGIEQIYQPVDSNGRRSAGITTPSFDSFGLPLWPSPHGAKMKDLTTVWMNINRPTHWNDFKKCAYKKLPKGTSSRAYQEEAFRQVLGKMWVRITLLILHHIVLLVSVINVGYVLGIKPTNLGAQVFFWMVFGVPMHTWILVWEMNDFSEHTIAARSIRLGIALLQDSLDSETVYLSSIIEAIRNRDATDPKDRSFAVFGVLGRLNVNLPEPNYDKSLGHIYWELLTSLIRWQSRLVNLVVDASITQKFDDDAPSWVPNWDKTKDNIFYDPDRLYRPTDMNATFGWTPAATVEGKVLKVSGSLQDTVLLSSGEYTSLSDQNEEDTFESADEDNLWDALYRFAHWIHFTRCNSTTLYNSVPETVLRVLYGTVAWPPTPAQKRGFDTAYRIMSSANLHIFTSFSEDKEQREAFRRHVEDDGYGSYAVSYMVYFINRYLSIGRTVFTTREGYVGAGPAQVTQNDQIALIAGVGVPMVLREQGEDEEGSQLWVVVGPAFIPGYMEGEIPEDEVILETIRLV</sequence>
<comment type="caution">
    <text evidence="3">The sequence shown here is derived from an EMBL/GenBank/DDBJ whole genome shotgun (WGS) entry which is preliminary data.</text>
</comment>
<feature type="domain" description="Heterokaryon incompatibility" evidence="2">
    <location>
        <begin position="116"/>
        <end position="315"/>
    </location>
</feature>
<organism evidence="3 4">
    <name type="scientific">Phyllosticta capitalensis</name>
    <dbReference type="NCBI Taxonomy" id="121624"/>
    <lineage>
        <taxon>Eukaryota</taxon>
        <taxon>Fungi</taxon>
        <taxon>Dikarya</taxon>
        <taxon>Ascomycota</taxon>
        <taxon>Pezizomycotina</taxon>
        <taxon>Dothideomycetes</taxon>
        <taxon>Dothideomycetes incertae sedis</taxon>
        <taxon>Botryosphaeriales</taxon>
        <taxon>Phyllostictaceae</taxon>
        <taxon>Phyllosticta</taxon>
    </lineage>
</organism>
<keyword evidence="1" id="KW-0472">Membrane</keyword>